<accession>A0AAV5W414</accession>
<comment type="caution">
    <text evidence="1">The sequence shown here is derived from an EMBL/GenBank/DDBJ whole genome shotgun (WGS) entry which is preliminary data.</text>
</comment>
<reference evidence="1" key="1">
    <citation type="submission" date="2023-10" db="EMBL/GenBank/DDBJ databases">
        <title>Genome assembly of Pristionchus species.</title>
        <authorList>
            <person name="Yoshida K."/>
            <person name="Sommer R.J."/>
        </authorList>
    </citation>
    <scope>NUCLEOTIDE SEQUENCE</scope>
    <source>
        <strain evidence="1">RS5133</strain>
    </source>
</reference>
<proteinExistence type="predicted"/>
<evidence type="ECO:0000313" key="2">
    <source>
        <dbReference type="Proteomes" id="UP001432322"/>
    </source>
</evidence>
<feature type="non-terminal residue" evidence="1">
    <location>
        <position position="1"/>
    </location>
</feature>
<dbReference type="Proteomes" id="UP001432322">
    <property type="component" value="Unassembled WGS sequence"/>
</dbReference>
<dbReference type="AlphaFoldDB" id="A0AAV5W414"/>
<dbReference type="EMBL" id="BTSY01000004">
    <property type="protein sequence ID" value="GMT25484.1"/>
    <property type="molecule type" value="Genomic_DNA"/>
</dbReference>
<gene>
    <name evidence="1" type="ORF">PFISCL1PPCAC_16781</name>
</gene>
<name>A0AAV5W414_9BILA</name>
<organism evidence="1 2">
    <name type="scientific">Pristionchus fissidentatus</name>
    <dbReference type="NCBI Taxonomy" id="1538716"/>
    <lineage>
        <taxon>Eukaryota</taxon>
        <taxon>Metazoa</taxon>
        <taxon>Ecdysozoa</taxon>
        <taxon>Nematoda</taxon>
        <taxon>Chromadorea</taxon>
        <taxon>Rhabditida</taxon>
        <taxon>Rhabditina</taxon>
        <taxon>Diplogasteromorpha</taxon>
        <taxon>Diplogasteroidea</taxon>
        <taxon>Neodiplogasteridae</taxon>
        <taxon>Pristionchus</taxon>
    </lineage>
</organism>
<evidence type="ECO:0000313" key="1">
    <source>
        <dbReference type="EMBL" id="GMT25484.1"/>
    </source>
</evidence>
<keyword evidence="2" id="KW-1185">Reference proteome</keyword>
<sequence>HSVAGKSKILGEAGLKASCLWKCDPLFRKPSVAHCPNRTDTDCDKLVGDSNSGLKCALETGTLVVNGVAIRKAVKCHTRNGWTDTENNKAIIDFTQIDGEPVFEYYCHENCAESSWKIGVMG</sequence>
<protein>
    <submittedName>
        <fullName evidence="1">Uncharacterized protein</fullName>
    </submittedName>
</protein>
<feature type="non-terminal residue" evidence="1">
    <location>
        <position position="122"/>
    </location>
</feature>